<dbReference type="PROSITE" id="PS51900">
    <property type="entry name" value="CB"/>
    <property type="match status" value="1"/>
</dbReference>
<dbReference type="RefSeq" id="WP_009597218.1">
    <property type="nucleotide sequence ID" value="NZ_CAEG01000011.1"/>
</dbReference>
<keyword evidence="2" id="KW-0229">DNA integration</keyword>
<dbReference type="AlphaFoldDB" id="A0A1H4CAQ9"/>
<dbReference type="InterPro" id="IPR011010">
    <property type="entry name" value="DNA_brk_join_enz"/>
</dbReference>
<dbReference type="InterPro" id="IPR035386">
    <property type="entry name" value="Arm-DNA-bind_5"/>
</dbReference>
<gene>
    <name evidence="7" type="ORF">SAMN05444145_104234</name>
</gene>
<keyword evidence="3 5" id="KW-0238">DNA-binding</keyword>
<dbReference type="CDD" id="cd01185">
    <property type="entry name" value="INTN1_C_like"/>
    <property type="match status" value="1"/>
</dbReference>
<evidence type="ECO:0000256" key="5">
    <source>
        <dbReference type="PROSITE-ProRule" id="PRU01248"/>
    </source>
</evidence>
<evidence type="ECO:0000313" key="8">
    <source>
        <dbReference type="Proteomes" id="UP000183253"/>
    </source>
</evidence>
<dbReference type="Gene3D" id="1.10.150.130">
    <property type="match status" value="1"/>
</dbReference>
<name>A0A1H4CAQ9_9BACT</name>
<organism evidence="7 8">
    <name type="scientific">Alistipes timonensis JC136</name>
    <dbReference type="NCBI Taxonomy" id="1033731"/>
    <lineage>
        <taxon>Bacteria</taxon>
        <taxon>Pseudomonadati</taxon>
        <taxon>Bacteroidota</taxon>
        <taxon>Bacteroidia</taxon>
        <taxon>Bacteroidales</taxon>
        <taxon>Rikenellaceae</taxon>
        <taxon>Alistipes</taxon>
    </lineage>
</organism>
<dbReference type="GeneID" id="59807945"/>
<dbReference type="STRING" id="1033731.SAMN05444145_104234"/>
<dbReference type="InterPro" id="IPR002104">
    <property type="entry name" value="Integrase_catalytic"/>
</dbReference>
<dbReference type="Proteomes" id="UP000183253">
    <property type="component" value="Unassembled WGS sequence"/>
</dbReference>
<evidence type="ECO:0000256" key="1">
    <source>
        <dbReference type="ARBA" id="ARBA00008857"/>
    </source>
</evidence>
<reference evidence="7 8" key="1">
    <citation type="submission" date="2016-10" db="EMBL/GenBank/DDBJ databases">
        <authorList>
            <person name="de Groot N.N."/>
        </authorList>
    </citation>
    <scope>NUCLEOTIDE SEQUENCE [LARGE SCALE GENOMIC DNA]</scope>
    <source>
        <strain evidence="7 8">DSM 25383</strain>
    </source>
</reference>
<dbReference type="InterPro" id="IPR044068">
    <property type="entry name" value="CB"/>
</dbReference>
<keyword evidence="8" id="KW-1185">Reference proteome</keyword>
<dbReference type="InterPro" id="IPR025269">
    <property type="entry name" value="SAM-like_dom"/>
</dbReference>
<dbReference type="PANTHER" id="PTHR30349">
    <property type="entry name" value="PHAGE INTEGRASE-RELATED"/>
    <property type="match status" value="1"/>
</dbReference>
<dbReference type="InterPro" id="IPR013762">
    <property type="entry name" value="Integrase-like_cat_sf"/>
</dbReference>
<protein>
    <submittedName>
        <fullName evidence="7">Site-specific recombinase XerD</fullName>
    </submittedName>
</protein>
<sequence>MAVNFYLNSRGDKHGDFPIRVSIAIGGIRLLTSVGYSINPAKWDSSKQKVRQGASNAKGITYNVINSHLNNIVQQSIDFENKCLTEKLKVTKELIQQNINTNKNKLDDVGEIREKTLFDVFDEFIKEIGNINGWTHGTYEKYIALRNHLYIFSPNLSFDDLTEKGLADFITHLRDEKGLRNSTIGKQLGFLKWFLKWSANNGYHKNMAYLSFKPKLKTTEKRIIYLTWDELMTVYNFPIPESKKYLDRVRDVFCFCCFTSLRYSDVYNLKRFDIKNGALHITTVKTADSLTIDLNKYSQAILDKYDGVPFEDNKALPVISNQKMNDYIKELGQLCGLDQPETVTYYVGNERVDEVYPKYELMGTHTGRRTFISNAIMMGIPPQVVMKWTGHSDYKAMKPYIAIADSAKAEAMKLFNEK</sequence>
<dbReference type="SUPFAM" id="SSF56349">
    <property type="entry name" value="DNA breaking-rejoining enzymes"/>
    <property type="match status" value="1"/>
</dbReference>
<dbReference type="GO" id="GO:0006310">
    <property type="term" value="P:DNA recombination"/>
    <property type="evidence" value="ECO:0007669"/>
    <property type="project" value="UniProtKB-KW"/>
</dbReference>
<feature type="domain" description="Core-binding (CB)" evidence="6">
    <location>
        <begin position="115"/>
        <end position="199"/>
    </location>
</feature>
<keyword evidence="4" id="KW-0233">DNA recombination</keyword>
<dbReference type="Pfam" id="PF00589">
    <property type="entry name" value="Phage_integrase"/>
    <property type="match status" value="1"/>
</dbReference>
<dbReference type="PANTHER" id="PTHR30349:SF64">
    <property type="entry name" value="PROPHAGE INTEGRASE INTD-RELATED"/>
    <property type="match status" value="1"/>
</dbReference>
<dbReference type="Gene3D" id="1.10.443.10">
    <property type="entry name" value="Intergrase catalytic core"/>
    <property type="match status" value="1"/>
</dbReference>
<dbReference type="OrthoDB" id="1493636at2"/>
<evidence type="ECO:0000256" key="2">
    <source>
        <dbReference type="ARBA" id="ARBA00022908"/>
    </source>
</evidence>
<dbReference type="InterPro" id="IPR050090">
    <property type="entry name" value="Tyrosine_recombinase_XerCD"/>
</dbReference>
<evidence type="ECO:0000259" key="6">
    <source>
        <dbReference type="PROSITE" id="PS51900"/>
    </source>
</evidence>
<proteinExistence type="inferred from homology"/>
<dbReference type="GO" id="GO:0003677">
    <property type="term" value="F:DNA binding"/>
    <property type="evidence" value="ECO:0007669"/>
    <property type="project" value="UniProtKB-UniRule"/>
</dbReference>
<accession>A0A1H4CAQ9</accession>
<comment type="similarity">
    <text evidence="1">Belongs to the 'phage' integrase family.</text>
</comment>
<evidence type="ECO:0000313" key="7">
    <source>
        <dbReference type="EMBL" id="SEA57379.1"/>
    </source>
</evidence>
<dbReference type="Pfam" id="PF13102">
    <property type="entry name" value="Phage_int_SAM_5"/>
    <property type="match status" value="1"/>
</dbReference>
<dbReference type="InterPro" id="IPR010998">
    <property type="entry name" value="Integrase_recombinase_N"/>
</dbReference>
<dbReference type="Pfam" id="PF17293">
    <property type="entry name" value="Arm-DNA-bind_5"/>
    <property type="match status" value="1"/>
</dbReference>
<dbReference type="GO" id="GO:0015074">
    <property type="term" value="P:DNA integration"/>
    <property type="evidence" value="ECO:0007669"/>
    <property type="project" value="UniProtKB-KW"/>
</dbReference>
<evidence type="ECO:0000256" key="4">
    <source>
        <dbReference type="ARBA" id="ARBA00023172"/>
    </source>
</evidence>
<dbReference type="EMBL" id="FNRI01000004">
    <property type="protein sequence ID" value="SEA57379.1"/>
    <property type="molecule type" value="Genomic_DNA"/>
</dbReference>
<evidence type="ECO:0000256" key="3">
    <source>
        <dbReference type="ARBA" id="ARBA00023125"/>
    </source>
</evidence>